<accession>A0A0P7X591</accession>
<evidence type="ECO:0000313" key="4">
    <source>
        <dbReference type="Proteomes" id="UP000182800"/>
    </source>
</evidence>
<dbReference type="STRING" id="1653334.GA0071312_1529"/>
<reference evidence="2 4" key="2">
    <citation type="submission" date="2016-08" db="EMBL/GenBank/DDBJ databases">
        <authorList>
            <person name="Varghese N."/>
            <person name="Submissions Spin"/>
        </authorList>
    </citation>
    <scope>NUCLEOTIDE SEQUENCE [LARGE SCALE GENOMIC DNA]</scope>
    <source>
        <strain evidence="2 4">HL-109</strain>
    </source>
</reference>
<dbReference type="AlphaFoldDB" id="A0A0P7X591"/>
<evidence type="ECO:0000313" key="3">
    <source>
        <dbReference type="Proteomes" id="UP000050497"/>
    </source>
</evidence>
<name>A0A0P7X591_9HYPH</name>
<gene>
    <name evidence="2" type="ORF">GA0071312_1529</name>
    <name evidence="1" type="ORF">HLUCCO17_12180</name>
</gene>
<dbReference type="EMBL" id="FMBM01000002">
    <property type="protein sequence ID" value="SCC80500.1"/>
    <property type="molecule type" value="Genomic_DNA"/>
</dbReference>
<dbReference type="EMBL" id="LJSX01000019">
    <property type="protein sequence ID" value="KPQ10027.1"/>
    <property type="molecule type" value="Genomic_DNA"/>
</dbReference>
<protein>
    <submittedName>
        <fullName evidence="1">Gene transfer agent tail tape measure protein</fullName>
    </submittedName>
    <submittedName>
        <fullName evidence="2">Phage tail tape measure protein, lambda family</fullName>
    </submittedName>
</protein>
<dbReference type="PATRIC" id="fig|1653334.4.peg.179"/>
<dbReference type="Proteomes" id="UP000182800">
    <property type="component" value="Unassembled WGS sequence"/>
</dbReference>
<evidence type="ECO:0000313" key="2">
    <source>
        <dbReference type="EMBL" id="SCC80500.1"/>
    </source>
</evidence>
<dbReference type="RefSeq" id="WP_074444475.1">
    <property type="nucleotide sequence ID" value="NZ_FMBM01000002.1"/>
</dbReference>
<reference evidence="1 3" key="1">
    <citation type="submission" date="2015-09" db="EMBL/GenBank/DDBJ databases">
        <title>Identification and resolution of microdiversity through metagenomic sequencing of parallel consortia.</title>
        <authorList>
            <person name="Nelson W.C."/>
            <person name="Romine M.F."/>
            <person name="Lindemann S.R."/>
        </authorList>
    </citation>
    <scope>NUCLEOTIDE SEQUENCE [LARGE SCALE GENOMIC DNA]</scope>
    <source>
        <strain evidence="1">HL-109</strain>
    </source>
</reference>
<dbReference type="Proteomes" id="UP000050497">
    <property type="component" value="Unassembled WGS sequence"/>
</dbReference>
<keyword evidence="4" id="KW-1185">Reference proteome</keyword>
<comment type="caution">
    <text evidence="1">The sequence shown here is derived from an EMBL/GenBank/DDBJ whole genome shotgun (WGS) entry which is preliminary data.</text>
</comment>
<dbReference type="OrthoDB" id="8448547at2"/>
<organism evidence="1 3">
    <name type="scientific">Saliniramus fredricksonii</name>
    <dbReference type="NCBI Taxonomy" id="1653334"/>
    <lineage>
        <taxon>Bacteria</taxon>
        <taxon>Pseudomonadati</taxon>
        <taxon>Pseudomonadota</taxon>
        <taxon>Alphaproteobacteria</taxon>
        <taxon>Hyphomicrobiales</taxon>
        <taxon>Salinarimonadaceae</taxon>
        <taxon>Saliniramus</taxon>
    </lineage>
</organism>
<evidence type="ECO:0000313" key="1">
    <source>
        <dbReference type="EMBL" id="KPQ10027.1"/>
    </source>
</evidence>
<sequence length="196" mass="20759">MDPTLRPDDERLELRRQIDETERLREISERLGTTLEQSFARANAEGGRFDRTLQRMQRSLTGFVTRMAQAPLRSLIRQGVRSLLGGIGQGGTQAFADGGVIAGGRVIPFAQGGVVAAPTYFPMRGGTGLMGEAGPEAIMPLARGPDGRLGVAAAGRDGPVSVTVNIATPDAASFRRSESQVSATLARAVARGRRAT</sequence>
<proteinExistence type="predicted"/>